<sequence length="125" mass="13779">MQPSQSKARRGENGWTSLHHAAHHGDLSAVEDIINFCPDCLELVDSEGMNFFHVAAKFERIQVVKHVLGGKKIPDSVLNMQDNNGNTPLHIAALTGNESLTLCLLYDINVNKMTVNKNGQHVLHA</sequence>
<feature type="non-terminal residue" evidence="4">
    <location>
        <position position="125"/>
    </location>
</feature>
<dbReference type="InterPro" id="IPR002110">
    <property type="entry name" value="Ankyrin_rpt"/>
</dbReference>
<keyword evidence="2 3" id="KW-0040">ANK repeat</keyword>
<dbReference type="GO" id="GO:0005886">
    <property type="term" value="C:plasma membrane"/>
    <property type="evidence" value="ECO:0007669"/>
    <property type="project" value="TreeGrafter"/>
</dbReference>
<proteinExistence type="predicted"/>
<dbReference type="PANTHER" id="PTHR24186">
    <property type="entry name" value="PROTEIN PHOSPHATASE 1 REGULATORY SUBUNIT"/>
    <property type="match status" value="1"/>
</dbReference>
<dbReference type="EMBL" id="JABWDY010001505">
    <property type="protein sequence ID" value="KAF5207369.1"/>
    <property type="molecule type" value="Genomic_DNA"/>
</dbReference>
<evidence type="ECO:0000256" key="3">
    <source>
        <dbReference type="PROSITE-ProRule" id="PRU00023"/>
    </source>
</evidence>
<dbReference type="PANTHER" id="PTHR24186:SF50">
    <property type="entry name" value="ANKYRIN REPEAT-CONTAINING PROTEIN ITN1-LIKE ISOFORM X1"/>
    <property type="match status" value="1"/>
</dbReference>
<dbReference type="PROSITE" id="PS50088">
    <property type="entry name" value="ANK_REPEAT"/>
    <property type="match status" value="1"/>
</dbReference>
<protein>
    <submittedName>
        <fullName evidence="4">Ankyrin repeat</fullName>
    </submittedName>
</protein>
<dbReference type="Gene3D" id="1.25.40.20">
    <property type="entry name" value="Ankyrin repeat-containing domain"/>
    <property type="match status" value="1"/>
</dbReference>
<dbReference type="Pfam" id="PF13637">
    <property type="entry name" value="Ank_4"/>
    <property type="match status" value="1"/>
</dbReference>
<name>A0A7J6XCM5_THATH</name>
<keyword evidence="1" id="KW-0677">Repeat</keyword>
<evidence type="ECO:0000256" key="2">
    <source>
        <dbReference type="ARBA" id="ARBA00023043"/>
    </source>
</evidence>
<dbReference type="InterPro" id="IPR036770">
    <property type="entry name" value="Ankyrin_rpt-contain_sf"/>
</dbReference>
<dbReference type="Pfam" id="PF12796">
    <property type="entry name" value="Ank_2"/>
    <property type="match status" value="1"/>
</dbReference>
<dbReference type="SMART" id="SM00248">
    <property type="entry name" value="ANK"/>
    <property type="match status" value="3"/>
</dbReference>
<gene>
    <name evidence="4" type="ORF">FRX31_003043</name>
</gene>
<dbReference type="Proteomes" id="UP000554482">
    <property type="component" value="Unassembled WGS sequence"/>
</dbReference>
<dbReference type="AlphaFoldDB" id="A0A7J6XCM5"/>
<evidence type="ECO:0000256" key="1">
    <source>
        <dbReference type="ARBA" id="ARBA00022737"/>
    </source>
</evidence>
<comment type="caution">
    <text evidence="4">The sequence shown here is derived from an EMBL/GenBank/DDBJ whole genome shotgun (WGS) entry which is preliminary data.</text>
</comment>
<accession>A0A7J6XCM5</accession>
<reference evidence="4 5" key="1">
    <citation type="submission" date="2020-06" db="EMBL/GenBank/DDBJ databases">
        <title>Transcriptomic and genomic resources for Thalictrum thalictroides and T. hernandezii: Facilitating candidate gene discovery in an emerging model plant lineage.</title>
        <authorList>
            <person name="Arias T."/>
            <person name="Riano-Pachon D.M."/>
            <person name="Di Stilio V.S."/>
        </authorList>
    </citation>
    <scope>NUCLEOTIDE SEQUENCE [LARGE SCALE GENOMIC DNA]</scope>
    <source>
        <strain evidence="5">cv. WT478/WT964</strain>
        <tissue evidence="4">Leaves</tissue>
    </source>
</reference>
<evidence type="ECO:0000313" key="5">
    <source>
        <dbReference type="Proteomes" id="UP000554482"/>
    </source>
</evidence>
<dbReference type="PROSITE" id="PS50297">
    <property type="entry name" value="ANK_REP_REGION"/>
    <property type="match status" value="1"/>
</dbReference>
<organism evidence="4 5">
    <name type="scientific">Thalictrum thalictroides</name>
    <name type="common">Rue-anemone</name>
    <name type="synonym">Anemone thalictroides</name>
    <dbReference type="NCBI Taxonomy" id="46969"/>
    <lineage>
        <taxon>Eukaryota</taxon>
        <taxon>Viridiplantae</taxon>
        <taxon>Streptophyta</taxon>
        <taxon>Embryophyta</taxon>
        <taxon>Tracheophyta</taxon>
        <taxon>Spermatophyta</taxon>
        <taxon>Magnoliopsida</taxon>
        <taxon>Ranunculales</taxon>
        <taxon>Ranunculaceae</taxon>
        <taxon>Thalictroideae</taxon>
        <taxon>Thalictrum</taxon>
    </lineage>
</organism>
<keyword evidence="5" id="KW-1185">Reference proteome</keyword>
<dbReference type="OrthoDB" id="1303095at2759"/>
<evidence type="ECO:0000313" key="4">
    <source>
        <dbReference type="EMBL" id="KAF5207369.1"/>
    </source>
</evidence>
<feature type="repeat" description="ANK" evidence="3">
    <location>
        <begin position="84"/>
        <end position="117"/>
    </location>
</feature>
<dbReference type="SUPFAM" id="SSF48403">
    <property type="entry name" value="Ankyrin repeat"/>
    <property type="match status" value="1"/>
</dbReference>